<dbReference type="SUPFAM" id="SSF101874">
    <property type="entry name" value="YceI-like"/>
    <property type="match status" value="1"/>
</dbReference>
<organism evidence="3 4">
    <name type="scientific">Halarcobacter mediterraneus</name>
    <dbReference type="NCBI Taxonomy" id="2023153"/>
    <lineage>
        <taxon>Bacteria</taxon>
        <taxon>Pseudomonadati</taxon>
        <taxon>Campylobacterota</taxon>
        <taxon>Epsilonproteobacteria</taxon>
        <taxon>Campylobacterales</taxon>
        <taxon>Arcobacteraceae</taxon>
        <taxon>Halarcobacter</taxon>
    </lineage>
</organism>
<dbReference type="RefSeq" id="WP_129061720.1">
    <property type="nucleotide sequence ID" value="NZ_NXIE01000003.1"/>
</dbReference>
<dbReference type="InterPro" id="IPR036761">
    <property type="entry name" value="TTHA0802/YceI-like_sf"/>
</dbReference>
<reference evidence="3 4" key="1">
    <citation type="submission" date="2017-09" db="EMBL/GenBank/DDBJ databases">
        <title>Genomics of the genus Arcobacter.</title>
        <authorList>
            <person name="Perez-Cataluna A."/>
            <person name="Figueras M.J."/>
            <person name="Salas-Masso N."/>
        </authorList>
    </citation>
    <scope>NUCLEOTIDE SEQUENCE [LARGE SCALE GENOMIC DNA]</scope>
    <source>
        <strain evidence="3 4">F156-34</strain>
    </source>
</reference>
<feature type="chain" id="PRO_5020215809" evidence="1">
    <location>
        <begin position="21"/>
        <end position="192"/>
    </location>
</feature>
<comment type="caution">
    <text evidence="3">The sequence shown here is derived from an EMBL/GenBank/DDBJ whole genome shotgun (WGS) entry which is preliminary data.</text>
</comment>
<dbReference type="Gene3D" id="2.40.128.110">
    <property type="entry name" value="Lipid/polyisoprenoid-binding, YceI-like"/>
    <property type="match status" value="1"/>
</dbReference>
<keyword evidence="1" id="KW-0732">Signal</keyword>
<evidence type="ECO:0000259" key="2">
    <source>
        <dbReference type="SMART" id="SM00867"/>
    </source>
</evidence>
<protein>
    <submittedName>
        <fullName evidence="3">Polyisoprenoid-binding protein</fullName>
    </submittedName>
</protein>
<name>A0A4Q1ASL5_9BACT</name>
<dbReference type="EMBL" id="NXIE01000003">
    <property type="protein sequence ID" value="RXK12663.1"/>
    <property type="molecule type" value="Genomic_DNA"/>
</dbReference>
<dbReference type="SMART" id="SM00867">
    <property type="entry name" value="YceI"/>
    <property type="match status" value="1"/>
</dbReference>
<dbReference type="InterPro" id="IPR007372">
    <property type="entry name" value="Lipid/polyisoprenoid-bd_YceI"/>
</dbReference>
<dbReference type="Pfam" id="PF04264">
    <property type="entry name" value="YceI"/>
    <property type="match status" value="1"/>
</dbReference>
<keyword evidence="4" id="KW-1185">Reference proteome</keyword>
<gene>
    <name evidence="3" type="ORF">CP965_08790</name>
</gene>
<evidence type="ECO:0000313" key="3">
    <source>
        <dbReference type="EMBL" id="RXK12663.1"/>
    </source>
</evidence>
<dbReference type="Proteomes" id="UP000289718">
    <property type="component" value="Unassembled WGS sequence"/>
</dbReference>
<dbReference type="AlphaFoldDB" id="A0A4Q1ASL5"/>
<sequence>MKTLLKLFAAGLLSVGLANATPHSIDKGHSDVGFSVKHLMITNVKGKFSDYDAKIDFDYKNKTFNALEATIKATSINTGIEKRDNHLRSDDFFAADKFPEITFKMKSYKADGDEGVMTGDLTMRGVTKEVKLEVDDIATVKDFKGNNRVGFTLEGEVNRMDYGLKWNKALEFGGVAVSENVKLIIEVSAVEK</sequence>
<evidence type="ECO:0000256" key="1">
    <source>
        <dbReference type="SAM" id="SignalP"/>
    </source>
</evidence>
<evidence type="ECO:0000313" key="4">
    <source>
        <dbReference type="Proteomes" id="UP000289718"/>
    </source>
</evidence>
<feature type="signal peptide" evidence="1">
    <location>
        <begin position="1"/>
        <end position="20"/>
    </location>
</feature>
<proteinExistence type="predicted"/>
<dbReference type="OrthoDB" id="9811006at2"/>
<dbReference type="PANTHER" id="PTHR34406">
    <property type="entry name" value="PROTEIN YCEI"/>
    <property type="match status" value="1"/>
</dbReference>
<feature type="domain" description="Lipid/polyisoprenoid-binding YceI-like" evidence="2">
    <location>
        <begin position="22"/>
        <end position="190"/>
    </location>
</feature>
<accession>A0A4Q1ASL5</accession>
<dbReference type="PANTHER" id="PTHR34406:SF1">
    <property type="entry name" value="PROTEIN YCEI"/>
    <property type="match status" value="1"/>
</dbReference>